<evidence type="ECO:0000256" key="2">
    <source>
        <dbReference type="ARBA" id="ARBA00022771"/>
    </source>
</evidence>
<dbReference type="Pfam" id="PF00628">
    <property type="entry name" value="PHD"/>
    <property type="match status" value="1"/>
</dbReference>
<sequence>MAAAPPPGKRACAAGGGELKRIAEIVMVLSAIGNVRSSRDPTPVERALVAEAKARLATVCTTVRPKDLFPKEAVMGLVKDLGLDSSNDRFLRSRPARMSIAEKFLASKRKMENSKALAASSVAHSSIFLPVSDSPHPGSEGLSVHGSHDPIPYEPDLEAVFVEGFSSSANAVSVHAAASPIFLIKQSQVNENQPAITTVESPGISLKQQSTLSENSEASVNTAKFHEMATSASSALQNALALSVQPTPIEVVCIVLANQLTTSDLVKPLDTHGISATQISPQATRDQNLSTCAVQTPLENLFPETNWTSPSTDYIGKSLSCQICKTTINDVESLLVCDACERGAHLKCLQSSAHTLLAKDEWYCPKCLALNNGKPFVPKYGRVRRFVGTSKASPIPSRTQAASKKRAD</sequence>
<comment type="caution">
    <text evidence="6">The sequence shown here is derived from an EMBL/GenBank/DDBJ whole genome shotgun (WGS) entry which is preliminary data.</text>
</comment>
<proteinExistence type="predicted"/>
<dbReference type="CDD" id="cd15489">
    <property type="entry name" value="PHD_SF"/>
    <property type="match status" value="1"/>
</dbReference>
<evidence type="ECO:0000256" key="3">
    <source>
        <dbReference type="ARBA" id="ARBA00022833"/>
    </source>
</evidence>
<dbReference type="Pfam" id="PF25073">
    <property type="entry name" value="DUF7797"/>
    <property type="match status" value="1"/>
</dbReference>
<dbReference type="PANTHER" id="PTHR47527">
    <property type="entry name" value="RING/FYVE/PHD ZINC FINGER SUPERFAMILY PROTEIN"/>
    <property type="match status" value="1"/>
</dbReference>
<feature type="domain" description="PHD-type" evidence="5">
    <location>
        <begin position="318"/>
        <end position="370"/>
    </location>
</feature>
<dbReference type="PANTHER" id="PTHR47527:SF3">
    <property type="entry name" value="RING_FYVE_PHD ZINC FINGER SUPERFAMILY PROTEIN"/>
    <property type="match status" value="1"/>
</dbReference>
<dbReference type="Gene3D" id="3.30.40.10">
    <property type="entry name" value="Zinc/RING finger domain, C3HC4 (zinc finger)"/>
    <property type="match status" value="1"/>
</dbReference>
<dbReference type="InterPro" id="IPR019787">
    <property type="entry name" value="Znf_PHD-finger"/>
</dbReference>
<dbReference type="GO" id="GO:0008270">
    <property type="term" value="F:zinc ion binding"/>
    <property type="evidence" value="ECO:0007669"/>
    <property type="project" value="UniProtKB-KW"/>
</dbReference>
<evidence type="ECO:0000259" key="5">
    <source>
        <dbReference type="PROSITE" id="PS50016"/>
    </source>
</evidence>
<dbReference type="InterPro" id="IPR001965">
    <property type="entry name" value="Znf_PHD"/>
</dbReference>
<keyword evidence="7" id="KW-1185">Reference proteome</keyword>
<gene>
    <name evidence="6" type="ORF">J5N97_008100</name>
</gene>
<dbReference type="InterPro" id="IPR013083">
    <property type="entry name" value="Znf_RING/FYVE/PHD"/>
</dbReference>
<evidence type="ECO:0000313" key="6">
    <source>
        <dbReference type="EMBL" id="KAJ0989744.1"/>
    </source>
</evidence>
<keyword evidence="2 4" id="KW-0863">Zinc-finger</keyword>
<reference evidence="6" key="2">
    <citation type="journal article" date="2022" name="Hortic Res">
        <title>The genome of Dioscorea zingiberensis sheds light on the biosynthesis, origin and evolution of the medicinally important diosgenin saponins.</title>
        <authorList>
            <person name="Li Y."/>
            <person name="Tan C."/>
            <person name="Li Z."/>
            <person name="Guo J."/>
            <person name="Li S."/>
            <person name="Chen X."/>
            <person name="Wang C."/>
            <person name="Dai X."/>
            <person name="Yang H."/>
            <person name="Song W."/>
            <person name="Hou L."/>
            <person name="Xu J."/>
            <person name="Tong Z."/>
            <person name="Xu A."/>
            <person name="Yuan X."/>
            <person name="Wang W."/>
            <person name="Yang Q."/>
            <person name="Chen L."/>
            <person name="Sun Z."/>
            <person name="Wang K."/>
            <person name="Pan B."/>
            <person name="Chen J."/>
            <person name="Bao Y."/>
            <person name="Liu F."/>
            <person name="Qi X."/>
            <person name="Gang D.R."/>
            <person name="Wen J."/>
            <person name="Li J."/>
        </authorList>
    </citation>
    <scope>NUCLEOTIDE SEQUENCE</scope>
    <source>
        <strain evidence="6">Dzin_1.0</strain>
    </source>
</reference>
<dbReference type="InterPro" id="IPR011011">
    <property type="entry name" value="Znf_FYVE_PHD"/>
</dbReference>
<dbReference type="PROSITE" id="PS50016">
    <property type="entry name" value="ZF_PHD_2"/>
    <property type="match status" value="1"/>
</dbReference>
<evidence type="ECO:0000256" key="1">
    <source>
        <dbReference type="ARBA" id="ARBA00022723"/>
    </source>
</evidence>
<keyword evidence="3" id="KW-0862">Zinc</keyword>
<dbReference type="SUPFAM" id="SSF57903">
    <property type="entry name" value="FYVE/PHD zinc finger"/>
    <property type="match status" value="1"/>
</dbReference>
<evidence type="ECO:0000313" key="7">
    <source>
        <dbReference type="Proteomes" id="UP001085076"/>
    </source>
</evidence>
<dbReference type="OrthoDB" id="787137at2759"/>
<protein>
    <recommendedName>
        <fullName evidence="5">PHD-type domain-containing protein</fullName>
    </recommendedName>
</protein>
<dbReference type="Proteomes" id="UP001085076">
    <property type="component" value="Miscellaneous, Linkage group lg01"/>
</dbReference>
<accession>A0A9D5DE01</accession>
<dbReference type="AlphaFoldDB" id="A0A9D5DE01"/>
<name>A0A9D5DE01_9LILI</name>
<dbReference type="SMART" id="SM00249">
    <property type="entry name" value="PHD"/>
    <property type="match status" value="1"/>
</dbReference>
<dbReference type="InterPro" id="IPR056699">
    <property type="entry name" value="DUF7797"/>
</dbReference>
<dbReference type="EMBL" id="JAGGNH010000001">
    <property type="protein sequence ID" value="KAJ0989744.1"/>
    <property type="molecule type" value="Genomic_DNA"/>
</dbReference>
<evidence type="ECO:0000256" key="4">
    <source>
        <dbReference type="PROSITE-ProRule" id="PRU00146"/>
    </source>
</evidence>
<keyword evidence="1" id="KW-0479">Metal-binding</keyword>
<reference evidence="6" key="1">
    <citation type="submission" date="2021-03" db="EMBL/GenBank/DDBJ databases">
        <authorList>
            <person name="Li Z."/>
            <person name="Yang C."/>
        </authorList>
    </citation>
    <scope>NUCLEOTIDE SEQUENCE</scope>
    <source>
        <strain evidence="6">Dzin_1.0</strain>
        <tissue evidence="6">Leaf</tissue>
    </source>
</reference>
<organism evidence="6 7">
    <name type="scientific">Dioscorea zingiberensis</name>
    <dbReference type="NCBI Taxonomy" id="325984"/>
    <lineage>
        <taxon>Eukaryota</taxon>
        <taxon>Viridiplantae</taxon>
        <taxon>Streptophyta</taxon>
        <taxon>Embryophyta</taxon>
        <taxon>Tracheophyta</taxon>
        <taxon>Spermatophyta</taxon>
        <taxon>Magnoliopsida</taxon>
        <taxon>Liliopsida</taxon>
        <taxon>Dioscoreales</taxon>
        <taxon>Dioscoreaceae</taxon>
        <taxon>Dioscorea</taxon>
    </lineage>
</organism>